<keyword evidence="2 5" id="KW-0808">Transferase</keyword>
<comment type="catalytic activity">
    <reaction evidence="5">
        <text>uridine + ATP = UMP + ADP + H(+)</text>
        <dbReference type="Rhea" id="RHEA:16825"/>
        <dbReference type="ChEBI" id="CHEBI:15378"/>
        <dbReference type="ChEBI" id="CHEBI:16704"/>
        <dbReference type="ChEBI" id="CHEBI:30616"/>
        <dbReference type="ChEBI" id="CHEBI:57865"/>
        <dbReference type="ChEBI" id="CHEBI:456216"/>
        <dbReference type="EC" id="2.7.1.48"/>
    </reaction>
</comment>
<evidence type="ECO:0000259" key="6">
    <source>
        <dbReference type="Pfam" id="PF00485"/>
    </source>
</evidence>
<comment type="catalytic activity">
    <reaction evidence="5">
        <text>cytidine + ATP = CMP + ADP + H(+)</text>
        <dbReference type="Rhea" id="RHEA:24674"/>
        <dbReference type="ChEBI" id="CHEBI:15378"/>
        <dbReference type="ChEBI" id="CHEBI:17562"/>
        <dbReference type="ChEBI" id="CHEBI:30616"/>
        <dbReference type="ChEBI" id="CHEBI:60377"/>
        <dbReference type="ChEBI" id="CHEBI:456216"/>
        <dbReference type="EC" id="2.7.1.48"/>
    </reaction>
</comment>
<dbReference type="AlphaFoldDB" id="A0A7W9SUT2"/>
<reference evidence="7 8" key="1">
    <citation type="submission" date="2020-08" db="EMBL/GenBank/DDBJ databases">
        <title>Genomic Encyclopedia of Type Strains, Phase IV (KMG-IV): sequencing the most valuable type-strain genomes for metagenomic binning, comparative biology and taxonomic classification.</title>
        <authorList>
            <person name="Goeker M."/>
        </authorList>
    </citation>
    <scope>NUCLEOTIDE SEQUENCE [LARGE SCALE GENOMIC DNA]</scope>
    <source>
        <strain evidence="7 8">DSM 23562</strain>
    </source>
</reference>
<sequence length="201" mass="22593">MIIGIAGGSGSGKTTLATRLRDAVGAERLVALQQDSYYRDIDTLPEALRASGNFDHPDCIDFPLLVQQLEALRAGHSVPVPQYDFATHHRLPTTTEQRAHPVILVEGILIFTHPALRELLDLKIFVDTDDDIRLLRRIRRDTRERGRSLESVLDQYAATVRPMHQQFVAPSQKFADLIIPEKANFDLVVELLSHKIRSLVA</sequence>
<dbReference type="Proteomes" id="UP000520814">
    <property type="component" value="Unassembled WGS sequence"/>
</dbReference>
<evidence type="ECO:0000256" key="4">
    <source>
        <dbReference type="ARBA" id="ARBA00022777"/>
    </source>
</evidence>
<dbReference type="SUPFAM" id="SSF52540">
    <property type="entry name" value="P-loop containing nucleoside triphosphate hydrolases"/>
    <property type="match status" value="1"/>
</dbReference>
<dbReference type="InterPro" id="IPR006083">
    <property type="entry name" value="PRK/URK"/>
</dbReference>
<comment type="subcellular location">
    <subcellularLocation>
        <location evidence="5">Cytoplasm</location>
    </subcellularLocation>
</comment>
<dbReference type="PANTHER" id="PTHR10285">
    <property type="entry name" value="URIDINE KINASE"/>
    <property type="match status" value="1"/>
</dbReference>
<accession>A0A7W9SUT2</accession>
<comment type="pathway">
    <text evidence="5">Pyrimidine metabolism; CTP biosynthesis via salvage pathway; CTP from cytidine: step 1/3.</text>
</comment>
<evidence type="ECO:0000256" key="5">
    <source>
        <dbReference type="RuleBase" id="RU003825"/>
    </source>
</evidence>
<dbReference type="GO" id="GO:0005524">
    <property type="term" value="F:ATP binding"/>
    <property type="evidence" value="ECO:0007669"/>
    <property type="project" value="UniProtKB-KW"/>
</dbReference>
<evidence type="ECO:0000256" key="3">
    <source>
        <dbReference type="ARBA" id="ARBA00022741"/>
    </source>
</evidence>
<keyword evidence="5" id="KW-0067">ATP-binding</keyword>
<feature type="domain" description="Phosphoribulokinase/uridine kinase" evidence="6">
    <location>
        <begin position="2"/>
        <end position="182"/>
    </location>
</feature>
<dbReference type="GO" id="GO:0044206">
    <property type="term" value="P:UMP salvage"/>
    <property type="evidence" value="ECO:0007669"/>
    <property type="project" value="UniProtKB-UniPathway"/>
</dbReference>
<comment type="pathway">
    <text evidence="1 5">Pyrimidine metabolism; UMP biosynthesis via salvage pathway; UMP from uridine: step 1/1.</text>
</comment>
<keyword evidence="8" id="KW-1185">Reference proteome</keyword>
<dbReference type="PRINTS" id="PR00988">
    <property type="entry name" value="URIDINKINASE"/>
</dbReference>
<dbReference type="EC" id="2.7.1.48" evidence="5"/>
<protein>
    <recommendedName>
        <fullName evidence="5">Uridine kinase</fullName>
        <ecNumber evidence="5">2.7.1.48</ecNumber>
    </recommendedName>
</protein>
<gene>
    <name evidence="7" type="ORF">HNQ39_005050</name>
</gene>
<dbReference type="Gene3D" id="3.40.50.300">
    <property type="entry name" value="P-loop containing nucleotide triphosphate hydrolases"/>
    <property type="match status" value="1"/>
</dbReference>
<dbReference type="InterPro" id="IPR000764">
    <property type="entry name" value="Uridine_kinase-like"/>
</dbReference>
<dbReference type="NCBIfam" id="NF004018">
    <property type="entry name" value="PRK05480.1"/>
    <property type="match status" value="1"/>
</dbReference>
<dbReference type="CDD" id="cd02023">
    <property type="entry name" value="UMPK"/>
    <property type="match status" value="1"/>
</dbReference>
<comment type="caution">
    <text evidence="7">The sequence shown here is derived from an EMBL/GenBank/DDBJ whole genome shotgun (WGS) entry which is preliminary data.</text>
</comment>
<dbReference type="NCBIfam" id="TIGR00235">
    <property type="entry name" value="udk"/>
    <property type="match status" value="1"/>
</dbReference>
<dbReference type="InterPro" id="IPR027417">
    <property type="entry name" value="P-loop_NTPase"/>
</dbReference>
<dbReference type="GO" id="GO:0044211">
    <property type="term" value="P:CTP salvage"/>
    <property type="evidence" value="ECO:0007669"/>
    <property type="project" value="UniProtKB-UniPathway"/>
</dbReference>
<dbReference type="GO" id="GO:0005737">
    <property type="term" value="C:cytoplasm"/>
    <property type="evidence" value="ECO:0007669"/>
    <property type="project" value="UniProtKB-SubCell"/>
</dbReference>
<dbReference type="UniPathway" id="UPA00574">
    <property type="reaction ID" value="UER00637"/>
</dbReference>
<keyword evidence="3 5" id="KW-0547">Nucleotide-binding</keyword>
<evidence type="ECO:0000313" key="8">
    <source>
        <dbReference type="Proteomes" id="UP000520814"/>
    </source>
</evidence>
<name>A0A7W9SUT2_ARMRO</name>
<organism evidence="7 8">
    <name type="scientific">Armatimonas rosea</name>
    <dbReference type="NCBI Taxonomy" id="685828"/>
    <lineage>
        <taxon>Bacteria</taxon>
        <taxon>Bacillati</taxon>
        <taxon>Armatimonadota</taxon>
        <taxon>Armatimonadia</taxon>
        <taxon>Armatimonadales</taxon>
        <taxon>Armatimonadaceae</taxon>
        <taxon>Armatimonas</taxon>
    </lineage>
</organism>
<evidence type="ECO:0000256" key="1">
    <source>
        <dbReference type="ARBA" id="ARBA00004690"/>
    </source>
</evidence>
<dbReference type="UniPathway" id="UPA00579">
    <property type="reaction ID" value="UER00640"/>
</dbReference>
<keyword evidence="4 5" id="KW-0418">Kinase</keyword>
<evidence type="ECO:0000313" key="7">
    <source>
        <dbReference type="EMBL" id="MBB6053216.1"/>
    </source>
</evidence>
<comment type="similarity">
    <text evidence="5">Belongs to the uridine kinase family.</text>
</comment>
<dbReference type="GO" id="GO:0004849">
    <property type="term" value="F:uridine kinase activity"/>
    <property type="evidence" value="ECO:0007669"/>
    <property type="project" value="UniProtKB-EC"/>
</dbReference>
<evidence type="ECO:0000256" key="2">
    <source>
        <dbReference type="ARBA" id="ARBA00022679"/>
    </source>
</evidence>
<keyword evidence="5" id="KW-0963">Cytoplasm</keyword>
<dbReference type="Pfam" id="PF00485">
    <property type="entry name" value="PRK"/>
    <property type="match status" value="1"/>
</dbReference>
<proteinExistence type="inferred from homology"/>
<dbReference type="EMBL" id="JACHGW010000006">
    <property type="protein sequence ID" value="MBB6053216.1"/>
    <property type="molecule type" value="Genomic_DNA"/>
</dbReference>
<dbReference type="RefSeq" id="WP_184203312.1">
    <property type="nucleotide sequence ID" value="NZ_JACHGW010000006.1"/>
</dbReference>